<protein>
    <submittedName>
        <fullName evidence="1">Uncharacterized protein</fullName>
    </submittedName>
</protein>
<comment type="caution">
    <text evidence="1">The sequence shown here is derived from an EMBL/GenBank/DDBJ whole genome shotgun (WGS) entry which is preliminary data.</text>
</comment>
<reference evidence="1 2" key="1">
    <citation type="journal article" date="2018" name="PLoS Genet.">
        <title>Population sequencing reveals clonal diversity and ancestral inbreeding in the grapevine cultivar Chardonnay.</title>
        <authorList>
            <person name="Roach M.J."/>
            <person name="Johnson D.L."/>
            <person name="Bohlmann J."/>
            <person name="van Vuuren H.J."/>
            <person name="Jones S.J."/>
            <person name="Pretorius I.S."/>
            <person name="Schmidt S.A."/>
            <person name="Borneman A.R."/>
        </authorList>
    </citation>
    <scope>NUCLEOTIDE SEQUENCE [LARGE SCALE GENOMIC DNA]</scope>
    <source>
        <strain evidence="2">cv. Chardonnay</strain>
        <tissue evidence="1">Leaf</tissue>
    </source>
</reference>
<evidence type="ECO:0000313" key="2">
    <source>
        <dbReference type="Proteomes" id="UP000288805"/>
    </source>
</evidence>
<dbReference type="AlphaFoldDB" id="A0A438BMP4"/>
<dbReference type="Proteomes" id="UP000288805">
    <property type="component" value="Unassembled WGS sequence"/>
</dbReference>
<accession>A0A438BMP4</accession>
<proteinExistence type="predicted"/>
<gene>
    <name evidence="1" type="ORF">CK203_084301</name>
</gene>
<organism evidence="1 2">
    <name type="scientific">Vitis vinifera</name>
    <name type="common">Grape</name>
    <dbReference type="NCBI Taxonomy" id="29760"/>
    <lineage>
        <taxon>Eukaryota</taxon>
        <taxon>Viridiplantae</taxon>
        <taxon>Streptophyta</taxon>
        <taxon>Embryophyta</taxon>
        <taxon>Tracheophyta</taxon>
        <taxon>Spermatophyta</taxon>
        <taxon>Magnoliopsida</taxon>
        <taxon>eudicotyledons</taxon>
        <taxon>Gunneridae</taxon>
        <taxon>Pentapetalae</taxon>
        <taxon>rosids</taxon>
        <taxon>Vitales</taxon>
        <taxon>Vitaceae</taxon>
        <taxon>Viteae</taxon>
        <taxon>Vitis</taxon>
    </lineage>
</organism>
<sequence>MRGCPRGTVAPEVLAPSTENDASFYFPTKDVRTSVPDTPSKAFAAVRDCWGDDFVIPLVFSLCRRRRASRSKLSEKAWECHVEHVFGEMRLHSTVLSLRSHNRFTQGLLLSSPSSCKLLLGIWVMFGGFGGLGNALVRHFGTPPSGWWGRVTVSNFQHCTMQVCLAPCSNMPAKKNIASSSVAGPSGKGGSGCHYPGKPIELLNEREFHDRFCLPNAFPFSKRDRLVEWAEKASFACLNKLFEITAVERNHHMLLSPRICLRLSENLSRTSSTSSLGGYRKSWYLGALRFEGPSFYEEAREADGRLAKSVLSSGGEKAGGKVEESAR</sequence>
<name>A0A438BMP4_VITVI</name>
<dbReference type="EMBL" id="QGNW01002718">
    <property type="protein sequence ID" value="RVW12199.1"/>
    <property type="molecule type" value="Genomic_DNA"/>
</dbReference>
<evidence type="ECO:0000313" key="1">
    <source>
        <dbReference type="EMBL" id="RVW12199.1"/>
    </source>
</evidence>